<dbReference type="AlphaFoldDB" id="A0A8K0AEU7"/>
<proteinExistence type="predicted"/>
<name>A0A8K0AEU7_BRALA</name>
<dbReference type="PRINTS" id="PR00007">
    <property type="entry name" value="COMPLEMNTC1Q"/>
</dbReference>
<reference evidence="8" key="1">
    <citation type="submission" date="2022-01" db="EMBL/GenBank/DDBJ databases">
        <authorList>
            <person name="Braso-Vives M."/>
        </authorList>
    </citation>
    <scope>NUCLEOTIDE SEQUENCE</scope>
</reference>
<feature type="region of interest" description="Disordered" evidence="5">
    <location>
        <begin position="27"/>
        <end position="58"/>
    </location>
</feature>
<dbReference type="Gene3D" id="2.60.120.40">
    <property type="match status" value="1"/>
</dbReference>
<evidence type="ECO:0000256" key="1">
    <source>
        <dbReference type="ARBA" id="ARBA00004613"/>
    </source>
</evidence>
<comment type="subcellular location">
    <subcellularLocation>
        <location evidence="1">Secreted</location>
    </subcellularLocation>
</comment>
<dbReference type="InterPro" id="IPR050392">
    <property type="entry name" value="Collagen/C1q_domain"/>
</dbReference>
<dbReference type="InterPro" id="IPR008983">
    <property type="entry name" value="Tumour_necrosis_fac-like_dom"/>
</dbReference>
<keyword evidence="2" id="KW-0964">Secreted</keyword>
<evidence type="ECO:0000256" key="6">
    <source>
        <dbReference type="SAM" id="SignalP"/>
    </source>
</evidence>
<dbReference type="InterPro" id="IPR008160">
    <property type="entry name" value="Collagen"/>
</dbReference>
<dbReference type="PANTHER" id="PTHR15427:SF52">
    <property type="entry name" value="C1Q DOMAIN-CONTAINING PROTEIN"/>
    <property type="match status" value="1"/>
</dbReference>
<organism evidence="8 9">
    <name type="scientific">Branchiostoma lanceolatum</name>
    <name type="common">Common lancelet</name>
    <name type="synonym">Amphioxus lanceolatum</name>
    <dbReference type="NCBI Taxonomy" id="7740"/>
    <lineage>
        <taxon>Eukaryota</taxon>
        <taxon>Metazoa</taxon>
        <taxon>Chordata</taxon>
        <taxon>Cephalochordata</taxon>
        <taxon>Leptocardii</taxon>
        <taxon>Amphioxiformes</taxon>
        <taxon>Branchiostomatidae</taxon>
        <taxon>Branchiostoma</taxon>
    </lineage>
</organism>
<gene>
    <name evidence="8" type="primary">C1QTNF1</name>
    <name evidence="8" type="ORF">BLAG_LOCUS24588</name>
</gene>
<evidence type="ECO:0000256" key="5">
    <source>
        <dbReference type="SAM" id="MobiDB-lite"/>
    </source>
</evidence>
<accession>A0A8K0AEU7</accession>
<keyword evidence="9" id="KW-1185">Reference proteome</keyword>
<feature type="region of interest" description="Disordered" evidence="5">
    <location>
        <begin position="72"/>
        <end position="117"/>
    </location>
</feature>
<protein>
    <submittedName>
        <fullName evidence="8">C1QTNF1 protein</fullName>
    </submittedName>
</protein>
<evidence type="ECO:0000313" key="9">
    <source>
        <dbReference type="Proteomes" id="UP000838412"/>
    </source>
</evidence>
<dbReference type="Proteomes" id="UP000838412">
    <property type="component" value="Chromosome 9"/>
</dbReference>
<dbReference type="SUPFAM" id="SSF49842">
    <property type="entry name" value="TNF-like"/>
    <property type="match status" value="1"/>
</dbReference>
<evidence type="ECO:0000259" key="7">
    <source>
        <dbReference type="SMART" id="SM00110"/>
    </source>
</evidence>
<evidence type="ECO:0000256" key="2">
    <source>
        <dbReference type="ARBA" id="ARBA00022525"/>
    </source>
</evidence>
<feature type="chain" id="PRO_5035420196" evidence="6">
    <location>
        <begin position="22"/>
        <end position="257"/>
    </location>
</feature>
<sequence>MTSLLYTVLIIPACLVVSIYGQGSGTGQGPYSGQGKHSGQGKQSEEAPEQGQCVRCCPQDNPPGPQIIALPQQMSSEKGDKGERGFPGRTGKMGPKGHKGVAGPPGPKGVAGPPGPQEKLQASAFSVARSKPMEGTKYYQVVMYDKVLVNTGDHFNLFTGKFYCVIPGIYYFSATVHSYNSRTTYLHLMKNNEPQVILFAQEGDRSIMQSQTVMLQLIVGDQVWMRMDYGDHLAIFGGEEDAYITFSGHLVFPTYNM</sequence>
<dbReference type="PANTHER" id="PTHR15427">
    <property type="entry name" value="EMILIN ELASTIN MICROFIBRIL INTERFACE-LOCATED PROTEIN ELASTIN MICROFIBRIL INTERFACER"/>
    <property type="match status" value="1"/>
</dbReference>
<feature type="compositionally biased region" description="Basic and acidic residues" evidence="5">
    <location>
        <begin position="77"/>
        <end position="86"/>
    </location>
</feature>
<feature type="compositionally biased region" description="Gly residues" evidence="5">
    <location>
        <begin position="27"/>
        <end position="38"/>
    </location>
</feature>
<evidence type="ECO:0000256" key="4">
    <source>
        <dbReference type="ARBA" id="ARBA00023119"/>
    </source>
</evidence>
<feature type="signal peptide" evidence="6">
    <location>
        <begin position="1"/>
        <end position="21"/>
    </location>
</feature>
<dbReference type="InterPro" id="IPR001073">
    <property type="entry name" value="C1q_dom"/>
</dbReference>
<keyword evidence="4" id="KW-0176">Collagen</keyword>
<dbReference type="Pfam" id="PF00386">
    <property type="entry name" value="C1q"/>
    <property type="match status" value="1"/>
</dbReference>
<dbReference type="GO" id="GO:0005576">
    <property type="term" value="C:extracellular region"/>
    <property type="evidence" value="ECO:0007669"/>
    <property type="project" value="UniProtKB-SubCell"/>
</dbReference>
<dbReference type="EMBL" id="OV696694">
    <property type="protein sequence ID" value="CAH1273172.1"/>
    <property type="molecule type" value="Genomic_DNA"/>
</dbReference>
<dbReference type="Pfam" id="PF01391">
    <property type="entry name" value="Collagen"/>
    <property type="match status" value="1"/>
</dbReference>
<feature type="domain" description="C1q" evidence="7">
    <location>
        <begin position="116"/>
        <end position="254"/>
    </location>
</feature>
<keyword evidence="3 6" id="KW-0732">Signal</keyword>
<evidence type="ECO:0000313" key="8">
    <source>
        <dbReference type="EMBL" id="CAH1273172.1"/>
    </source>
</evidence>
<evidence type="ECO:0000256" key="3">
    <source>
        <dbReference type="ARBA" id="ARBA00022729"/>
    </source>
</evidence>
<dbReference type="OrthoDB" id="6138508at2759"/>
<dbReference type="SMART" id="SM00110">
    <property type="entry name" value="C1Q"/>
    <property type="match status" value="1"/>
</dbReference>